<reference evidence="2" key="1">
    <citation type="journal article" date="2019" name="Science">
        <title>Mutation of a bHLH transcription factor allowed almond domestication.</title>
        <authorList>
            <person name="Sanchez-Perez R."/>
            <person name="Pavan S."/>
            <person name="Mazzeo R."/>
            <person name="Moldovan C."/>
            <person name="Aiese Cigliano R."/>
            <person name="Del Cueto J."/>
            <person name="Ricciardi F."/>
            <person name="Lotti C."/>
            <person name="Ricciardi L."/>
            <person name="Dicenta F."/>
            <person name="Lopez-Marques R.L."/>
            <person name="Lindberg Moller B."/>
        </authorList>
    </citation>
    <scope>NUCLEOTIDE SEQUENCE</scope>
</reference>
<feature type="non-terminal residue" evidence="2">
    <location>
        <position position="1"/>
    </location>
</feature>
<dbReference type="AlphaFoldDB" id="A0A4Y1RVV5"/>
<protein>
    <submittedName>
        <fullName evidence="2">Leucine-rich repeat protein kinase family protein</fullName>
    </submittedName>
</protein>
<feature type="region of interest" description="Disordered" evidence="1">
    <location>
        <begin position="31"/>
        <end position="52"/>
    </location>
</feature>
<accession>A0A4Y1RVV5</accession>
<evidence type="ECO:0000256" key="1">
    <source>
        <dbReference type="SAM" id="MobiDB-lite"/>
    </source>
</evidence>
<proteinExistence type="predicted"/>
<sequence>KFPQKNIRQKIPSSSPPLFLPAKQIGVKDHAPGVLAKGTPMPKLGRGEREAEKTKESLANILLGEIYSHSHGITFETRIWF</sequence>
<dbReference type="EMBL" id="AP019303">
    <property type="protein sequence ID" value="BBH08502.1"/>
    <property type="molecule type" value="Genomic_DNA"/>
</dbReference>
<organism evidence="2">
    <name type="scientific">Prunus dulcis</name>
    <name type="common">Almond</name>
    <name type="synonym">Amygdalus dulcis</name>
    <dbReference type="NCBI Taxonomy" id="3755"/>
    <lineage>
        <taxon>Eukaryota</taxon>
        <taxon>Viridiplantae</taxon>
        <taxon>Streptophyta</taxon>
        <taxon>Embryophyta</taxon>
        <taxon>Tracheophyta</taxon>
        <taxon>Spermatophyta</taxon>
        <taxon>Magnoliopsida</taxon>
        <taxon>eudicotyledons</taxon>
        <taxon>Gunneridae</taxon>
        <taxon>Pentapetalae</taxon>
        <taxon>rosids</taxon>
        <taxon>fabids</taxon>
        <taxon>Rosales</taxon>
        <taxon>Rosaceae</taxon>
        <taxon>Amygdaloideae</taxon>
        <taxon>Amygdaleae</taxon>
        <taxon>Prunus</taxon>
    </lineage>
</organism>
<gene>
    <name evidence="2" type="ORF">Prudu_020713</name>
</gene>
<evidence type="ECO:0000313" key="2">
    <source>
        <dbReference type="EMBL" id="BBH08502.1"/>
    </source>
</evidence>
<keyword evidence="2" id="KW-0418">Kinase</keyword>
<dbReference type="GO" id="GO:0016301">
    <property type="term" value="F:kinase activity"/>
    <property type="evidence" value="ECO:0007669"/>
    <property type="project" value="UniProtKB-KW"/>
</dbReference>
<name>A0A4Y1RVV5_PRUDU</name>
<keyword evidence="2" id="KW-0808">Transferase</keyword>